<feature type="domain" description="UPAR/Ly6" evidence="13">
    <location>
        <begin position="165"/>
        <end position="244"/>
    </location>
</feature>
<comment type="subcellular location">
    <subcellularLocation>
        <location evidence="1">Membrane</location>
        <topology evidence="1">Lipid-anchor</topology>
        <topology evidence="1">GPI-anchor</topology>
    </subcellularLocation>
</comment>
<evidence type="ECO:0000256" key="2">
    <source>
        <dbReference type="ARBA" id="ARBA00011481"/>
    </source>
</evidence>
<evidence type="ECO:0000256" key="8">
    <source>
        <dbReference type="ARBA" id="ARBA00023288"/>
    </source>
</evidence>
<dbReference type="GO" id="GO:0098552">
    <property type="term" value="C:side of membrane"/>
    <property type="evidence" value="ECO:0007669"/>
    <property type="project" value="UniProtKB-KW"/>
</dbReference>
<evidence type="ECO:0000256" key="4">
    <source>
        <dbReference type="ARBA" id="ARBA00022729"/>
    </source>
</evidence>
<dbReference type="CDD" id="cd23554">
    <property type="entry name" value="TFP_LU_ECD_CD59"/>
    <property type="match status" value="1"/>
</dbReference>
<evidence type="ECO:0000313" key="14">
    <source>
        <dbReference type="EMBL" id="CAG5958475.1"/>
    </source>
</evidence>
<dbReference type="PANTHER" id="PTHR10036:SF13">
    <property type="entry name" value="CD59 MOLECULE (CD59 BLOOD GROUP)"/>
    <property type="match status" value="1"/>
</dbReference>
<dbReference type="EMBL" id="CAJRST010022223">
    <property type="protein sequence ID" value="CAG5958475.1"/>
    <property type="molecule type" value="Genomic_DNA"/>
</dbReference>
<keyword evidence="15" id="KW-1185">Reference proteome</keyword>
<reference evidence="14" key="1">
    <citation type="submission" date="2021-05" db="EMBL/GenBank/DDBJ databases">
        <authorList>
            <person name="Tigano A."/>
        </authorList>
    </citation>
    <scope>NUCLEOTIDE SEQUENCE</scope>
</reference>
<keyword evidence="7" id="KW-0325">Glycoprotein</keyword>
<feature type="region of interest" description="Disordered" evidence="12">
    <location>
        <begin position="1"/>
        <end position="23"/>
    </location>
</feature>
<keyword evidence="4" id="KW-0732">Signal</keyword>
<dbReference type="InterPro" id="IPR016054">
    <property type="entry name" value="LY6_UPA_recep-like"/>
</dbReference>
<evidence type="ECO:0000259" key="13">
    <source>
        <dbReference type="SMART" id="SM00134"/>
    </source>
</evidence>
<dbReference type="InterPro" id="IPR056949">
    <property type="entry name" value="CD59"/>
</dbReference>
<keyword evidence="6" id="KW-1015">Disulfide bond</keyword>
<comment type="subunit">
    <text evidence="2">Interacts with T-cell surface antigen CD2.</text>
</comment>
<evidence type="ECO:0000256" key="3">
    <source>
        <dbReference type="ARBA" id="ARBA00022622"/>
    </source>
</evidence>
<keyword evidence="5" id="KW-0472">Membrane</keyword>
<keyword evidence="8" id="KW-0449">Lipoprotein</keyword>
<dbReference type="InterPro" id="IPR045860">
    <property type="entry name" value="Snake_toxin-like_sf"/>
</dbReference>
<evidence type="ECO:0000256" key="6">
    <source>
        <dbReference type="ARBA" id="ARBA00023157"/>
    </source>
</evidence>
<protein>
    <recommendedName>
        <fullName evidence="10">MAC-inhibitory protein</fullName>
    </recommendedName>
    <alternativeName>
        <fullName evidence="11">Membrane attack complex inhibition factor</fullName>
    </alternativeName>
    <alternativeName>
        <fullName evidence="9">Protectin</fullName>
    </alternativeName>
</protein>
<accession>A0A8S4BBK4</accession>
<organism evidence="14 15">
    <name type="scientific">Menidia menidia</name>
    <name type="common">Atlantic silverside</name>
    <dbReference type="NCBI Taxonomy" id="238744"/>
    <lineage>
        <taxon>Eukaryota</taxon>
        <taxon>Metazoa</taxon>
        <taxon>Chordata</taxon>
        <taxon>Craniata</taxon>
        <taxon>Vertebrata</taxon>
        <taxon>Euteleostomi</taxon>
        <taxon>Actinopterygii</taxon>
        <taxon>Neopterygii</taxon>
        <taxon>Teleostei</taxon>
        <taxon>Neoteleostei</taxon>
        <taxon>Acanthomorphata</taxon>
        <taxon>Ovalentaria</taxon>
        <taxon>Atherinomorphae</taxon>
        <taxon>Atheriniformes</taxon>
        <taxon>Atherinopsidae</taxon>
        <taxon>Menidiinae</taxon>
        <taxon>Menidia</taxon>
    </lineage>
</organism>
<dbReference type="AlphaFoldDB" id="A0A8S4BBK4"/>
<dbReference type="SMART" id="SM00134">
    <property type="entry name" value="LU"/>
    <property type="match status" value="1"/>
</dbReference>
<dbReference type="Gene3D" id="2.10.60.10">
    <property type="entry name" value="CD59"/>
    <property type="match status" value="1"/>
</dbReference>
<dbReference type="Pfam" id="PF25152">
    <property type="entry name" value="CD59"/>
    <property type="match status" value="1"/>
</dbReference>
<evidence type="ECO:0000256" key="9">
    <source>
        <dbReference type="ARBA" id="ARBA00029920"/>
    </source>
</evidence>
<keyword evidence="3" id="KW-0336">GPI-anchor</keyword>
<evidence type="ECO:0000256" key="11">
    <source>
        <dbReference type="ARBA" id="ARBA00031867"/>
    </source>
</evidence>
<comment type="caution">
    <text evidence="14">The sequence shown here is derived from an EMBL/GenBank/DDBJ whole genome shotgun (WGS) entry which is preliminary data.</text>
</comment>
<evidence type="ECO:0000256" key="10">
    <source>
        <dbReference type="ARBA" id="ARBA00031590"/>
    </source>
</evidence>
<proteinExistence type="predicted"/>
<name>A0A8S4BBK4_9TELE</name>
<evidence type="ECO:0000256" key="7">
    <source>
        <dbReference type="ARBA" id="ARBA00023180"/>
    </source>
</evidence>
<gene>
    <name evidence="14" type="ORF">MMEN_LOCUS15300</name>
</gene>
<dbReference type="Proteomes" id="UP000677803">
    <property type="component" value="Unassembled WGS sequence"/>
</dbReference>
<evidence type="ECO:0000256" key="5">
    <source>
        <dbReference type="ARBA" id="ARBA00023136"/>
    </source>
</evidence>
<evidence type="ECO:0000256" key="1">
    <source>
        <dbReference type="ARBA" id="ARBA00004589"/>
    </source>
</evidence>
<dbReference type="PANTHER" id="PTHR10036">
    <property type="entry name" value="CD59 GLYCOPROTEIN"/>
    <property type="match status" value="1"/>
</dbReference>
<dbReference type="OrthoDB" id="10011411at2759"/>
<sequence>MDTSQRDRRKLSALGQMGRAAGTQRAATDALNGSICCWKVKFSQRKASARSPGQLLLAGQSPTVICSRRSRLSRAQPRLTQCTDTLSRLWVEGGGHTGMPTSIFMHWWTKSCSQRAAVFFGSESLTEPDALPLLPASLQLGDDMKRCLGLVLLLFSGMLHTGSGLRCYKCSDYTGRCENVQECTYEDSCISLSERGGKTIRQCIRYTDCDISRLTQMFPSISSFTYRCCNNNLCNSGNGVPTVAPGLVGALLGLCWLWL</sequence>
<dbReference type="SUPFAM" id="SSF57302">
    <property type="entry name" value="Snake toxin-like"/>
    <property type="match status" value="1"/>
</dbReference>
<evidence type="ECO:0000256" key="12">
    <source>
        <dbReference type="SAM" id="MobiDB-lite"/>
    </source>
</evidence>
<evidence type="ECO:0000313" key="15">
    <source>
        <dbReference type="Proteomes" id="UP000677803"/>
    </source>
</evidence>